<keyword evidence="3 12" id="KW-0813">Transport</keyword>
<evidence type="ECO:0000256" key="12">
    <source>
        <dbReference type="RuleBase" id="RU000679"/>
    </source>
</evidence>
<evidence type="ECO:0000256" key="2">
    <source>
        <dbReference type="ARBA" id="ARBA00007193"/>
    </source>
</evidence>
<comment type="subcellular location">
    <subcellularLocation>
        <location evidence="1">Membrane</location>
        <topology evidence="1">Multi-pass membrane protein</topology>
    </subcellularLocation>
</comment>
<dbReference type="Gene3D" id="2.60.470.10">
    <property type="entry name" value="Acid-sensing ion channels like domains"/>
    <property type="match status" value="1"/>
</dbReference>
<evidence type="ECO:0000256" key="4">
    <source>
        <dbReference type="ARBA" id="ARBA00022461"/>
    </source>
</evidence>
<dbReference type="AlphaFoldDB" id="A0A8T0ECU9"/>
<evidence type="ECO:0000256" key="8">
    <source>
        <dbReference type="ARBA" id="ARBA00023065"/>
    </source>
</evidence>
<evidence type="ECO:0000256" key="9">
    <source>
        <dbReference type="ARBA" id="ARBA00023136"/>
    </source>
</evidence>
<evidence type="ECO:0000256" key="11">
    <source>
        <dbReference type="ARBA" id="ARBA00023303"/>
    </source>
</evidence>
<evidence type="ECO:0000256" key="6">
    <source>
        <dbReference type="ARBA" id="ARBA00022989"/>
    </source>
</evidence>
<keyword evidence="8 12" id="KW-0406">Ion transport</keyword>
<dbReference type="Pfam" id="PF00858">
    <property type="entry name" value="ASC"/>
    <property type="match status" value="1"/>
</dbReference>
<evidence type="ECO:0000256" key="3">
    <source>
        <dbReference type="ARBA" id="ARBA00022448"/>
    </source>
</evidence>
<proteinExistence type="inferred from homology"/>
<gene>
    <name evidence="13" type="ORF">HNY73_018067</name>
</gene>
<reference evidence="13" key="1">
    <citation type="journal article" date="2020" name="bioRxiv">
        <title>Chromosome-level reference genome of the European wasp spider Argiope bruennichi: a resource for studies on range expansion and evolutionary adaptation.</title>
        <authorList>
            <person name="Sheffer M.M."/>
            <person name="Hoppe A."/>
            <person name="Krehenwinkel H."/>
            <person name="Uhl G."/>
            <person name="Kuss A.W."/>
            <person name="Jensen L."/>
            <person name="Jensen C."/>
            <person name="Gillespie R.G."/>
            <person name="Hoff K.J."/>
            <person name="Prost S."/>
        </authorList>
    </citation>
    <scope>NUCLEOTIDE SEQUENCE</scope>
</reference>
<keyword evidence="6" id="KW-1133">Transmembrane helix</keyword>
<protein>
    <submittedName>
        <fullName evidence="13">Acid-sensing ion channel 1C like protein</fullName>
    </submittedName>
</protein>
<keyword evidence="11 12" id="KW-0407">Ion channel</keyword>
<dbReference type="PANTHER" id="PTHR11690:SF248">
    <property type="entry name" value="PICKPOCKET 17, ISOFORM A"/>
    <property type="match status" value="1"/>
</dbReference>
<evidence type="ECO:0000256" key="10">
    <source>
        <dbReference type="ARBA" id="ARBA00023201"/>
    </source>
</evidence>
<keyword evidence="10 12" id="KW-0739">Sodium transport</keyword>
<evidence type="ECO:0000256" key="5">
    <source>
        <dbReference type="ARBA" id="ARBA00022692"/>
    </source>
</evidence>
<comment type="similarity">
    <text evidence="2 12">Belongs to the amiloride-sensitive sodium channel (TC 1.A.6) family.</text>
</comment>
<organism evidence="13 14">
    <name type="scientific">Argiope bruennichi</name>
    <name type="common">Wasp spider</name>
    <name type="synonym">Aranea bruennichi</name>
    <dbReference type="NCBI Taxonomy" id="94029"/>
    <lineage>
        <taxon>Eukaryota</taxon>
        <taxon>Metazoa</taxon>
        <taxon>Ecdysozoa</taxon>
        <taxon>Arthropoda</taxon>
        <taxon>Chelicerata</taxon>
        <taxon>Arachnida</taxon>
        <taxon>Araneae</taxon>
        <taxon>Araneomorphae</taxon>
        <taxon>Entelegynae</taxon>
        <taxon>Araneoidea</taxon>
        <taxon>Araneidae</taxon>
        <taxon>Argiope</taxon>
    </lineage>
</organism>
<keyword evidence="14" id="KW-1185">Reference proteome</keyword>
<evidence type="ECO:0000256" key="7">
    <source>
        <dbReference type="ARBA" id="ARBA00023053"/>
    </source>
</evidence>
<accession>A0A8T0ECU9</accession>
<comment type="caution">
    <text evidence="13">The sequence shown here is derived from an EMBL/GenBank/DDBJ whole genome shotgun (WGS) entry which is preliminary data.</text>
</comment>
<dbReference type="PRINTS" id="PR01078">
    <property type="entry name" value="AMINACHANNEL"/>
</dbReference>
<keyword evidence="7" id="KW-0915">Sodium</keyword>
<keyword evidence="5 12" id="KW-0812">Transmembrane</keyword>
<keyword evidence="9" id="KW-0472">Membrane</keyword>
<reference evidence="13" key="2">
    <citation type="submission" date="2020-06" db="EMBL/GenBank/DDBJ databases">
        <authorList>
            <person name="Sheffer M."/>
        </authorList>
    </citation>
    <scope>NUCLEOTIDE SEQUENCE</scope>
</reference>
<dbReference type="Proteomes" id="UP000807504">
    <property type="component" value="Unassembled WGS sequence"/>
</dbReference>
<evidence type="ECO:0000313" key="13">
    <source>
        <dbReference type="EMBL" id="KAF8770557.1"/>
    </source>
</evidence>
<dbReference type="GO" id="GO:0015280">
    <property type="term" value="F:ligand-gated sodium channel activity"/>
    <property type="evidence" value="ECO:0007669"/>
    <property type="project" value="TreeGrafter"/>
</dbReference>
<dbReference type="EMBL" id="JABXBU010002228">
    <property type="protein sequence ID" value="KAF8770557.1"/>
    <property type="molecule type" value="Genomic_DNA"/>
</dbReference>
<evidence type="ECO:0000256" key="1">
    <source>
        <dbReference type="ARBA" id="ARBA00004141"/>
    </source>
</evidence>
<name>A0A8T0ECU9_ARGBR</name>
<sequence length="394" mass="45498">MQQFCHLYWQHPVVVSLEITEMKDLEFPAVTICNLNRQMKNQDSDYSHGGNTGTPLLISERKQLYSCQNGTIKNAKGNEKKLDILMKYYEMNETERRSFGMNTSMFMKNCSFNGKYCTDSRLSYFTDFRFGNCITFNKQKLGIKPLRTSETGFGSGLKFDSHADQGHYQAIQHTVGFKLIIHNPMEIPSPEEDGVFINPGFEVFVSLKQIVNIRLPAPFKDDCMNYASESNGFKNKKECIRKCIQSKSYEKCGCIDQSLGVMNHLKQCDFRNVSESCCLDEVLDNMTLHGNICNCPLPCFSVSYNEKLSEALLVSRESGGFRDFMRPFIKNNYVKLNVFYSSLERRIYQQHPKFEESEFLSYIGNELSLWLGMSLMIVCEIFERLMLLLKSIIR</sequence>
<dbReference type="PANTHER" id="PTHR11690">
    <property type="entry name" value="AMILORIDE-SENSITIVE SODIUM CHANNEL-RELATED"/>
    <property type="match status" value="1"/>
</dbReference>
<dbReference type="GO" id="GO:0005886">
    <property type="term" value="C:plasma membrane"/>
    <property type="evidence" value="ECO:0007669"/>
    <property type="project" value="TreeGrafter"/>
</dbReference>
<evidence type="ECO:0000313" key="14">
    <source>
        <dbReference type="Proteomes" id="UP000807504"/>
    </source>
</evidence>
<dbReference type="InterPro" id="IPR001873">
    <property type="entry name" value="ENaC"/>
</dbReference>
<keyword evidence="4 12" id="KW-0894">Sodium channel</keyword>